<evidence type="ECO:0000256" key="1">
    <source>
        <dbReference type="SAM" id="Phobius"/>
    </source>
</evidence>
<proteinExistence type="predicted"/>
<dbReference type="EMBL" id="KF900492">
    <property type="protein sequence ID" value="AIE96919.1"/>
    <property type="molecule type" value="Genomic_DNA"/>
</dbReference>
<evidence type="ECO:0008006" key="3">
    <source>
        <dbReference type="Google" id="ProtNLM"/>
    </source>
</evidence>
<feature type="transmembrane region" description="Helical" evidence="1">
    <location>
        <begin position="214"/>
        <end position="235"/>
    </location>
</feature>
<keyword evidence="1" id="KW-0472">Membrane</keyword>
<accession>A0A075G0I9</accession>
<feature type="transmembrane region" description="Helical" evidence="1">
    <location>
        <begin position="24"/>
        <end position="42"/>
    </location>
</feature>
<dbReference type="SUPFAM" id="SSF49464">
    <property type="entry name" value="Carboxypeptidase regulatory domain-like"/>
    <property type="match status" value="1"/>
</dbReference>
<keyword evidence="1" id="KW-1133">Transmembrane helix</keyword>
<dbReference type="InterPro" id="IPR013783">
    <property type="entry name" value="Ig-like_fold"/>
</dbReference>
<sequence>MSYDDESKRTRLQWWLEDLSVDPATRVAGAILIILGSILGVVTGSLHITADVGDVLTGQLDDSGGLADVHGGVYLALVDNTTGGEAIEGVTVILYDEEFLEIDRDVTDSGGRFSIDDVPRRSATLVVDHPNNITERVLLIPGDHAQITVTLSEGDGENEIDMRGDSYLAESVLITSIIGALTLAAGLAGILGGIEAYNGKKHFRTQFLAYLGLWSQGLMFIGPLFILMGMGLTYLTRGQFGFVEA</sequence>
<organism evidence="2">
    <name type="scientific">uncultured marine group II/III euryarchaeote AD1000_88_D12</name>
    <dbReference type="NCBI Taxonomy" id="1457821"/>
    <lineage>
        <taxon>Archaea</taxon>
        <taxon>Methanobacteriati</taxon>
        <taxon>Methanobacteriota</taxon>
        <taxon>environmental samples</taxon>
    </lineage>
</organism>
<feature type="transmembrane region" description="Helical" evidence="1">
    <location>
        <begin position="172"/>
        <end position="194"/>
    </location>
</feature>
<dbReference type="InterPro" id="IPR008969">
    <property type="entry name" value="CarboxyPept-like_regulatory"/>
</dbReference>
<reference evidence="2" key="1">
    <citation type="journal article" date="2014" name="Genome Biol. Evol.">
        <title>Pangenome evidence for extensive interdomain horizontal transfer affecting lineage core and shell genes in uncultured planktonic thaumarchaeota and euryarchaeota.</title>
        <authorList>
            <person name="Deschamps P."/>
            <person name="Zivanovic Y."/>
            <person name="Moreira D."/>
            <person name="Rodriguez-Valera F."/>
            <person name="Lopez-Garcia P."/>
        </authorList>
    </citation>
    <scope>NUCLEOTIDE SEQUENCE</scope>
</reference>
<name>A0A075G0I9_9EURY</name>
<keyword evidence="1" id="KW-0812">Transmembrane</keyword>
<protein>
    <recommendedName>
        <fullName evidence="3">Carboxypeptidase regulatory-like domain-containing protein</fullName>
    </recommendedName>
</protein>
<dbReference type="AlphaFoldDB" id="A0A075G0I9"/>
<dbReference type="Gene3D" id="2.60.40.10">
    <property type="entry name" value="Immunoglobulins"/>
    <property type="match status" value="1"/>
</dbReference>
<evidence type="ECO:0000313" key="2">
    <source>
        <dbReference type="EMBL" id="AIE96919.1"/>
    </source>
</evidence>